<dbReference type="InterPro" id="IPR012909">
    <property type="entry name" value="PHA_DNA-bd_N"/>
</dbReference>
<evidence type="ECO:0000259" key="1">
    <source>
        <dbReference type="Pfam" id="PF07879"/>
    </source>
</evidence>
<organism evidence="2 3">
    <name type="scientific">Desulfonema magnum</name>
    <dbReference type="NCBI Taxonomy" id="45655"/>
    <lineage>
        <taxon>Bacteria</taxon>
        <taxon>Pseudomonadati</taxon>
        <taxon>Thermodesulfobacteriota</taxon>
        <taxon>Desulfobacteria</taxon>
        <taxon>Desulfobacterales</taxon>
        <taxon>Desulfococcaceae</taxon>
        <taxon>Desulfonema</taxon>
    </lineage>
</organism>
<dbReference type="Proteomes" id="UP000663722">
    <property type="component" value="Chromosome"/>
</dbReference>
<feature type="domain" description="PHA accumulation regulator DNA-binding N-terminal" evidence="1">
    <location>
        <begin position="6"/>
        <end position="66"/>
    </location>
</feature>
<gene>
    <name evidence="2" type="ORF">dnm_047710</name>
</gene>
<dbReference type="EMBL" id="CP061800">
    <property type="protein sequence ID" value="QTA88724.1"/>
    <property type="molecule type" value="Genomic_DNA"/>
</dbReference>
<sequence length="154" mass="17819">MSHKLTIKKYPNRRLYDTENSSYVTLADVADIIRQQGRQVKVVDVKSNEDVTAFILTQIIMEQVKKKSRILPVSLLHLIIRSGEDVLSEFFENYLEKAIESYLTYKKTMDEQFKICLELGMDFSNMAKKTMKDITPFGSFFDSASDETDKNKKA</sequence>
<keyword evidence="3" id="KW-1185">Reference proteome</keyword>
<dbReference type="GO" id="GO:0003677">
    <property type="term" value="F:DNA binding"/>
    <property type="evidence" value="ECO:0007669"/>
    <property type="project" value="UniProtKB-KW"/>
</dbReference>
<dbReference type="RefSeq" id="WP_207683363.1">
    <property type="nucleotide sequence ID" value="NZ_CP061800.1"/>
</dbReference>
<keyword evidence="2" id="KW-0238">DNA-binding</keyword>
<dbReference type="AlphaFoldDB" id="A0A975GPD4"/>
<name>A0A975GPD4_9BACT</name>
<proteinExistence type="predicted"/>
<dbReference type="Pfam" id="PF07879">
    <property type="entry name" value="PHB_acc_N"/>
    <property type="match status" value="1"/>
</dbReference>
<protein>
    <submittedName>
        <fullName evidence="2">PHB/PHA accumulation regulator DNA-binding domain-containing protein</fullName>
    </submittedName>
</protein>
<dbReference type="KEGG" id="dmm:dnm_047710"/>
<evidence type="ECO:0000313" key="2">
    <source>
        <dbReference type="EMBL" id="QTA88724.1"/>
    </source>
</evidence>
<accession>A0A975GPD4</accession>
<evidence type="ECO:0000313" key="3">
    <source>
        <dbReference type="Proteomes" id="UP000663722"/>
    </source>
</evidence>
<reference evidence="2" key="1">
    <citation type="journal article" date="2021" name="Microb. Physiol.">
        <title>Proteogenomic Insights into the Physiology of Marine, Sulfate-Reducing, Filamentous Desulfonema limicola and Desulfonema magnum.</title>
        <authorList>
            <person name="Schnaars V."/>
            <person name="Wohlbrand L."/>
            <person name="Scheve S."/>
            <person name="Hinrichs C."/>
            <person name="Reinhardt R."/>
            <person name="Rabus R."/>
        </authorList>
    </citation>
    <scope>NUCLEOTIDE SEQUENCE</scope>
    <source>
        <strain evidence="2">4be13</strain>
    </source>
</reference>